<dbReference type="Proteomes" id="UP000229757">
    <property type="component" value="Chromosome"/>
</dbReference>
<feature type="signal peptide" evidence="3">
    <location>
        <begin position="1"/>
        <end position="27"/>
    </location>
</feature>
<dbReference type="Pfam" id="PF13407">
    <property type="entry name" value="Peripla_BP_4"/>
    <property type="match status" value="1"/>
</dbReference>
<proteinExistence type="inferred from homology"/>
<dbReference type="InterPro" id="IPR028082">
    <property type="entry name" value="Peripla_BP_I"/>
</dbReference>
<keyword evidence="6" id="KW-1185">Reference proteome</keyword>
<dbReference type="SUPFAM" id="SSF53822">
    <property type="entry name" value="Periplasmic binding protein-like I"/>
    <property type="match status" value="1"/>
</dbReference>
<dbReference type="GO" id="GO:0030288">
    <property type="term" value="C:outer membrane-bounded periplasmic space"/>
    <property type="evidence" value="ECO:0007669"/>
    <property type="project" value="TreeGrafter"/>
</dbReference>
<dbReference type="PANTHER" id="PTHR30036">
    <property type="entry name" value="D-XYLOSE-BINDING PERIPLASMIC PROTEIN"/>
    <property type="match status" value="1"/>
</dbReference>
<protein>
    <submittedName>
        <fullName evidence="5">Ribose ABC transporter, periplasmic ribose-binding protein RbsB</fullName>
    </submittedName>
</protein>
<evidence type="ECO:0000313" key="5">
    <source>
        <dbReference type="EMBL" id="ATX77031.1"/>
    </source>
</evidence>
<feature type="chain" id="PRO_5014823569" evidence="3">
    <location>
        <begin position="28"/>
        <end position="341"/>
    </location>
</feature>
<gene>
    <name evidence="5" type="primary">rbsB</name>
    <name evidence="5" type="ORF">REIFOR_01894</name>
</gene>
<evidence type="ECO:0000313" key="6">
    <source>
        <dbReference type="Proteomes" id="UP000229757"/>
    </source>
</evidence>
<comment type="subcellular location">
    <subcellularLocation>
        <location evidence="1">Periplasm</location>
    </subcellularLocation>
</comment>
<evidence type="ECO:0000259" key="4">
    <source>
        <dbReference type="Pfam" id="PF13407"/>
    </source>
</evidence>
<reference evidence="5 6" key="1">
    <citation type="journal article" date="2017" name="Environ. Microbiol.">
        <title>Genomic and physiological analyses of 'Reinekea forsetii' reveal a versatile opportunistic lifestyle during spring algae blooms.</title>
        <authorList>
            <person name="Avci B."/>
            <person name="Hahnke R.L."/>
            <person name="Chafee M."/>
            <person name="Fischer T."/>
            <person name="Gruber-Vodicka H."/>
            <person name="Tegetmeyer H.E."/>
            <person name="Harder J."/>
            <person name="Fuchs B.M."/>
            <person name="Amann R.I."/>
            <person name="Teeling H."/>
        </authorList>
    </citation>
    <scope>NUCLEOTIDE SEQUENCE [LARGE SCALE GENOMIC DNA]</scope>
    <source>
        <strain evidence="5 6">Hel1_31_D35</strain>
    </source>
</reference>
<feature type="domain" description="Periplasmic binding protein" evidence="4">
    <location>
        <begin position="36"/>
        <end position="295"/>
    </location>
</feature>
<keyword evidence="3" id="KW-0732">Signal</keyword>
<name>A0A2K8KT33_9GAMM</name>
<accession>A0A2K8KT33</accession>
<dbReference type="AlphaFoldDB" id="A0A2K8KT33"/>
<organism evidence="5 6">
    <name type="scientific">Reinekea forsetii</name>
    <dbReference type="NCBI Taxonomy" id="1336806"/>
    <lineage>
        <taxon>Bacteria</taxon>
        <taxon>Pseudomonadati</taxon>
        <taxon>Pseudomonadota</taxon>
        <taxon>Gammaproteobacteria</taxon>
        <taxon>Oceanospirillales</taxon>
        <taxon>Saccharospirillaceae</taxon>
        <taxon>Reinekea</taxon>
    </lineage>
</organism>
<dbReference type="KEGG" id="rfo:REIFOR_01894"/>
<dbReference type="Gene3D" id="3.40.50.2300">
    <property type="match status" value="2"/>
</dbReference>
<dbReference type="PANTHER" id="PTHR30036:SF7">
    <property type="entry name" value="ABC TRANSPORTER PERIPLASMIC-BINDING PROTEIN YPHF"/>
    <property type="match status" value="1"/>
</dbReference>
<dbReference type="GO" id="GO:0055085">
    <property type="term" value="P:transmembrane transport"/>
    <property type="evidence" value="ECO:0007669"/>
    <property type="project" value="UniProtKB-ARBA"/>
</dbReference>
<dbReference type="EMBL" id="CP011797">
    <property type="protein sequence ID" value="ATX77031.1"/>
    <property type="molecule type" value="Genomic_DNA"/>
</dbReference>
<sequence length="341" mass="36322">MIKNNKRLVAKLGASLLAVSLSCSAFAVSIVSFNGPAGEAYIGKFISGIKDTAALKGYKIDVYENQFSQAEQDQQVQQVLAAGVLPDVFIWWPSDAVAGLGSLRALAKTGVPVLKINQLPNEQDKQYIFGFAGPDDRLRARNAGLMMVEAAKAAKAAGKTSFNVVAVTYPQSYGGYGLSINAFNDAIAGSDLTLIGEVDEGFGQANGYKGAAKVIAKLRNEGIDYVYGMDDAILTGALKAFEEAGYEMGEDVIAVGTVCNGDRQLIEEGKQYGTTLQSPLHEGQLAIKMVEEYMANGELENYLNFTPNPSVTAANMDTVALKGYDGKAYTIEELCSGAWTN</sequence>
<dbReference type="OrthoDB" id="9813037at2"/>
<evidence type="ECO:0000256" key="3">
    <source>
        <dbReference type="SAM" id="SignalP"/>
    </source>
</evidence>
<evidence type="ECO:0000256" key="1">
    <source>
        <dbReference type="ARBA" id="ARBA00004418"/>
    </source>
</evidence>
<comment type="similarity">
    <text evidence="2">Belongs to the bacterial solute-binding protein 2 family.</text>
</comment>
<dbReference type="InterPro" id="IPR050555">
    <property type="entry name" value="Bact_Solute-Bind_Prot2"/>
</dbReference>
<evidence type="ECO:0000256" key="2">
    <source>
        <dbReference type="ARBA" id="ARBA00007639"/>
    </source>
</evidence>
<dbReference type="GO" id="GO:0030246">
    <property type="term" value="F:carbohydrate binding"/>
    <property type="evidence" value="ECO:0007669"/>
    <property type="project" value="TreeGrafter"/>
</dbReference>
<dbReference type="PROSITE" id="PS51257">
    <property type="entry name" value="PROKAR_LIPOPROTEIN"/>
    <property type="match status" value="1"/>
</dbReference>
<dbReference type="RefSeq" id="WP_100257318.1">
    <property type="nucleotide sequence ID" value="NZ_CP011797.1"/>
</dbReference>
<dbReference type="InterPro" id="IPR025997">
    <property type="entry name" value="SBP_2_dom"/>
</dbReference>